<proteinExistence type="predicted"/>
<dbReference type="EMBL" id="JAVRRJ010000002">
    <property type="protein sequence ID" value="KAK5089041.1"/>
    <property type="molecule type" value="Genomic_DNA"/>
</dbReference>
<sequence length="619" mass="69384">MGIGASSPARFQPGLVVTLDALGTLYKFREPLEKQYIKVAGRCGLRAPIKDEDLSSAFKKSFRAISTEYPNYGKGQLSSPRAWWKTVVNDAFRQVVDENEIPDHLGEELYDHFTSSAAYELYPDVHPFFASMRELKQRYPRSEDPIVLVGVVSNSDPRIKAILQSLGLRCGWASGPIPETTRERWNRTTNQNGVPDVGEAMKSPWYGAWSQSNEVDFIASSYDADAEKPDPDIFNHARMLCDLNIASRFEQEWKDWRPSLNYIKHKLKIQRRIEAVNENSTFIHIGDEYLKDYGGALYGGFEPLLLKRDGSGPVPPQKWDNVTGIDTSTVISDLEQAAVAIRIIADQHFTAEKNTDSTRKPRPSIPIDLRPASVSILDDKDDEHVSAASYNEPVTQFPIIDATTTSKKDIVPSGKAAEVVPVSAEGVQLIELSINDLQRDFMHDSNLSYLVPQESELVILSDEEDVVVVARTMQRSTNKVVCWDDSGPPVRSQLRQQEGRSRTMIPQYGEQKESTITPILSPSKPIEVASGKICEQDHSDHTMVSKPDLVRNELPAVMIETSHDLVHDVEQPSPSFAEVVSGSRGPEAEAFPALLRRKRKGRGKQSSYYDITPELRYLR</sequence>
<dbReference type="InterPro" id="IPR044924">
    <property type="entry name" value="HAD-SF_hydro_IA_REG-2-like_cap"/>
</dbReference>
<dbReference type="PANTHER" id="PTHR46191">
    <property type="match status" value="1"/>
</dbReference>
<evidence type="ECO:0000313" key="2">
    <source>
        <dbReference type="Proteomes" id="UP001309876"/>
    </source>
</evidence>
<dbReference type="GO" id="GO:0005634">
    <property type="term" value="C:nucleus"/>
    <property type="evidence" value="ECO:0007669"/>
    <property type="project" value="TreeGrafter"/>
</dbReference>
<dbReference type="AlphaFoldDB" id="A0AAN7YIS6"/>
<keyword evidence="2" id="KW-1185">Reference proteome</keyword>
<dbReference type="SUPFAM" id="SSF56784">
    <property type="entry name" value="HAD-like"/>
    <property type="match status" value="1"/>
</dbReference>
<gene>
    <name evidence="1" type="ORF">LTR05_003265</name>
</gene>
<dbReference type="Gene3D" id="1.10.150.720">
    <property type="entry name" value="Haloacid dehalogenase-like hydrolase"/>
    <property type="match status" value="1"/>
</dbReference>
<organism evidence="1 2">
    <name type="scientific">Lithohypha guttulata</name>
    <dbReference type="NCBI Taxonomy" id="1690604"/>
    <lineage>
        <taxon>Eukaryota</taxon>
        <taxon>Fungi</taxon>
        <taxon>Dikarya</taxon>
        <taxon>Ascomycota</taxon>
        <taxon>Pezizomycotina</taxon>
        <taxon>Eurotiomycetes</taxon>
        <taxon>Chaetothyriomycetidae</taxon>
        <taxon>Chaetothyriales</taxon>
        <taxon>Trichomeriaceae</taxon>
        <taxon>Lithohypha</taxon>
    </lineage>
</organism>
<accession>A0AAN7YIS6</accession>
<comment type="caution">
    <text evidence="1">The sequence shown here is derived from an EMBL/GenBank/DDBJ whole genome shotgun (WGS) entry which is preliminary data.</text>
</comment>
<name>A0AAN7YIS6_9EURO</name>
<dbReference type="InterPro" id="IPR023214">
    <property type="entry name" value="HAD_sf"/>
</dbReference>
<reference evidence="1 2" key="1">
    <citation type="submission" date="2023-08" db="EMBL/GenBank/DDBJ databases">
        <title>Black Yeasts Isolated from many extreme environments.</title>
        <authorList>
            <person name="Coleine C."/>
            <person name="Stajich J.E."/>
            <person name="Selbmann L."/>
        </authorList>
    </citation>
    <scope>NUCLEOTIDE SEQUENCE [LARGE SCALE GENOMIC DNA]</scope>
    <source>
        <strain evidence="1 2">CCFEE 5910</strain>
    </source>
</reference>
<protein>
    <submittedName>
        <fullName evidence="1">Uncharacterized protein</fullName>
    </submittedName>
</protein>
<dbReference type="Proteomes" id="UP001309876">
    <property type="component" value="Unassembled WGS sequence"/>
</dbReference>
<dbReference type="Gene3D" id="3.40.50.1000">
    <property type="entry name" value="HAD superfamily/HAD-like"/>
    <property type="match status" value="2"/>
</dbReference>
<dbReference type="PANTHER" id="PTHR46191:SF2">
    <property type="entry name" value="HALOACID DEHALOGENASE-LIKE HYDROLASE DOMAIN-CONTAINING PROTEIN 3"/>
    <property type="match status" value="1"/>
</dbReference>
<dbReference type="InterPro" id="IPR051828">
    <property type="entry name" value="HAD-like_hydrolase_domain"/>
</dbReference>
<evidence type="ECO:0000313" key="1">
    <source>
        <dbReference type="EMBL" id="KAK5089041.1"/>
    </source>
</evidence>
<dbReference type="InterPro" id="IPR036412">
    <property type="entry name" value="HAD-like_sf"/>
</dbReference>